<evidence type="ECO:0008006" key="5">
    <source>
        <dbReference type="Google" id="ProtNLM"/>
    </source>
</evidence>
<keyword evidence="4" id="KW-1185">Reference proteome</keyword>
<keyword evidence="1" id="KW-0472">Membrane</keyword>
<feature type="signal peptide" evidence="2">
    <location>
        <begin position="1"/>
        <end position="22"/>
    </location>
</feature>
<comment type="caution">
    <text evidence="3">The sequence shown here is derived from an EMBL/GenBank/DDBJ whole genome shotgun (WGS) entry which is preliminary data.</text>
</comment>
<evidence type="ECO:0000313" key="3">
    <source>
        <dbReference type="EMBL" id="GMT28336.1"/>
    </source>
</evidence>
<keyword evidence="2" id="KW-0732">Signal</keyword>
<evidence type="ECO:0000313" key="4">
    <source>
        <dbReference type="Proteomes" id="UP001432322"/>
    </source>
</evidence>
<protein>
    <recommendedName>
        <fullName evidence="5">MANSC domain-containing protein</fullName>
    </recommendedName>
</protein>
<dbReference type="AlphaFoldDB" id="A0AAV5W7Z6"/>
<feature type="chain" id="PRO_5043495812" description="MANSC domain-containing protein" evidence="2">
    <location>
        <begin position="23"/>
        <end position="194"/>
    </location>
</feature>
<proteinExistence type="predicted"/>
<dbReference type="EMBL" id="BTSY01000005">
    <property type="protein sequence ID" value="GMT28336.1"/>
    <property type="molecule type" value="Genomic_DNA"/>
</dbReference>
<organism evidence="3 4">
    <name type="scientific">Pristionchus fissidentatus</name>
    <dbReference type="NCBI Taxonomy" id="1538716"/>
    <lineage>
        <taxon>Eukaryota</taxon>
        <taxon>Metazoa</taxon>
        <taxon>Ecdysozoa</taxon>
        <taxon>Nematoda</taxon>
        <taxon>Chromadorea</taxon>
        <taxon>Rhabditida</taxon>
        <taxon>Rhabditina</taxon>
        <taxon>Diplogasteromorpha</taxon>
        <taxon>Diplogasteroidea</taxon>
        <taxon>Neodiplogasteridae</taxon>
        <taxon>Pristionchus</taxon>
    </lineage>
</organism>
<keyword evidence="1" id="KW-1133">Transmembrane helix</keyword>
<reference evidence="3" key="1">
    <citation type="submission" date="2023-10" db="EMBL/GenBank/DDBJ databases">
        <title>Genome assembly of Pristionchus species.</title>
        <authorList>
            <person name="Yoshida K."/>
            <person name="Sommer R.J."/>
        </authorList>
    </citation>
    <scope>NUCLEOTIDE SEQUENCE</scope>
    <source>
        <strain evidence="3">RS5133</strain>
    </source>
</reference>
<accession>A0AAV5W7Z6</accession>
<gene>
    <name evidence="3" type="ORF">PFISCL1PPCAC_19633</name>
</gene>
<feature type="transmembrane region" description="Helical" evidence="1">
    <location>
        <begin position="142"/>
        <end position="168"/>
    </location>
</feature>
<evidence type="ECO:0000256" key="2">
    <source>
        <dbReference type="SAM" id="SignalP"/>
    </source>
</evidence>
<evidence type="ECO:0000256" key="1">
    <source>
        <dbReference type="SAM" id="Phobius"/>
    </source>
</evidence>
<keyword evidence="1" id="KW-0812">Transmembrane</keyword>
<sequence>QMSLSSFSSLFFFLLFLPSLLSSSSSCGSLRVHPSFRLSDNSIPLLSVYALDMEDCLSQCCAIDECRAVTMSGVVKDNDNAASCLLASCIDPRCTLMEAQSEESLITITIARNSSSSPLPTSPPPSSPSPPLISLSSSPPPLWIVAITIIIIFALFVLLIVSLIVCCWRRKRSSIPLKNLHSMPPLHAFNPTLA</sequence>
<dbReference type="Proteomes" id="UP001432322">
    <property type="component" value="Unassembled WGS sequence"/>
</dbReference>
<name>A0AAV5W7Z6_9BILA</name>
<feature type="non-terminal residue" evidence="3">
    <location>
        <position position="1"/>
    </location>
</feature>